<gene>
    <name evidence="2" type="ORF">ACFOMP_02965</name>
</gene>
<dbReference type="InterPro" id="IPR021791">
    <property type="entry name" value="Phage_TAC_11"/>
</dbReference>
<organism evidence="2 3">
    <name type="scientific">Paracoccus simplex</name>
    <dbReference type="NCBI Taxonomy" id="2086346"/>
    <lineage>
        <taxon>Bacteria</taxon>
        <taxon>Pseudomonadati</taxon>
        <taxon>Pseudomonadota</taxon>
        <taxon>Alphaproteobacteria</taxon>
        <taxon>Rhodobacterales</taxon>
        <taxon>Paracoccaceae</taxon>
        <taxon>Paracoccus</taxon>
    </lineage>
</organism>
<feature type="compositionally biased region" description="Polar residues" evidence="1">
    <location>
        <begin position="115"/>
        <end position="130"/>
    </location>
</feature>
<reference evidence="3" key="1">
    <citation type="journal article" date="2019" name="Int. J. Syst. Evol. Microbiol.">
        <title>The Global Catalogue of Microorganisms (GCM) 10K type strain sequencing project: providing services to taxonomists for standard genome sequencing and annotation.</title>
        <authorList>
            <consortium name="The Broad Institute Genomics Platform"/>
            <consortium name="The Broad Institute Genome Sequencing Center for Infectious Disease"/>
            <person name="Wu L."/>
            <person name="Ma J."/>
        </authorList>
    </citation>
    <scope>NUCLEOTIDE SEQUENCE [LARGE SCALE GENOMIC DNA]</scope>
    <source>
        <strain evidence="3">VKM B-3226</strain>
    </source>
</reference>
<dbReference type="RefSeq" id="WP_379027825.1">
    <property type="nucleotide sequence ID" value="NZ_JBHRXE010000008.1"/>
</dbReference>
<keyword evidence="3" id="KW-1185">Reference proteome</keyword>
<dbReference type="Pfam" id="PF11836">
    <property type="entry name" value="Phage_TAC_11"/>
    <property type="match status" value="1"/>
</dbReference>
<accession>A0ABV7RWY8</accession>
<sequence>MARVVMRWAGGEHAVRLGIAEAEVIQQNTDCGPEFLLSRISLGQWELPHLMEVIRNGLIGGGMDEIEAKRLVDRVAAQQPWIVLKNPAMEILSLALYGPPEDPLGEDMPAGDLTQEFSPEENGSSASITA</sequence>
<comment type="caution">
    <text evidence="2">The sequence shown here is derived from an EMBL/GenBank/DDBJ whole genome shotgun (WGS) entry which is preliminary data.</text>
</comment>
<dbReference type="EMBL" id="JBHRXE010000008">
    <property type="protein sequence ID" value="MFC3568410.1"/>
    <property type="molecule type" value="Genomic_DNA"/>
</dbReference>
<evidence type="ECO:0000313" key="2">
    <source>
        <dbReference type="EMBL" id="MFC3568410.1"/>
    </source>
</evidence>
<evidence type="ECO:0000256" key="1">
    <source>
        <dbReference type="SAM" id="MobiDB-lite"/>
    </source>
</evidence>
<proteinExistence type="predicted"/>
<name>A0ABV7RWY8_9RHOB</name>
<dbReference type="Proteomes" id="UP001595596">
    <property type="component" value="Unassembled WGS sequence"/>
</dbReference>
<feature type="region of interest" description="Disordered" evidence="1">
    <location>
        <begin position="102"/>
        <end position="130"/>
    </location>
</feature>
<evidence type="ECO:0000313" key="3">
    <source>
        <dbReference type="Proteomes" id="UP001595596"/>
    </source>
</evidence>
<protein>
    <submittedName>
        <fullName evidence="2">Gene transfer agent family protein</fullName>
    </submittedName>
</protein>